<name>A0A1S9PDS9_9SPHI</name>
<keyword evidence="1" id="KW-1133">Transmembrane helix</keyword>
<evidence type="ECO:0000313" key="2">
    <source>
        <dbReference type="EMBL" id="OOQ59047.1"/>
    </source>
</evidence>
<dbReference type="EMBL" id="MBTF01000018">
    <property type="protein sequence ID" value="OOQ59047.1"/>
    <property type="molecule type" value="Genomic_DNA"/>
</dbReference>
<organism evidence="2 3">
    <name type="scientific">Mucilaginibacter pedocola</name>
    <dbReference type="NCBI Taxonomy" id="1792845"/>
    <lineage>
        <taxon>Bacteria</taxon>
        <taxon>Pseudomonadati</taxon>
        <taxon>Bacteroidota</taxon>
        <taxon>Sphingobacteriia</taxon>
        <taxon>Sphingobacteriales</taxon>
        <taxon>Sphingobacteriaceae</taxon>
        <taxon>Mucilaginibacter</taxon>
    </lineage>
</organism>
<dbReference type="RefSeq" id="WP_078349031.1">
    <property type="nucleotide sequence ID" value="NZ_MBTF01000018.1"/>
</dbReference>
<protein>
    <submittedName>
        <fullName evidence="2">Uncharacterized protein</fullName>
    </submittedName>
</protein>
<dbReference type="Proteomes" id="UP000189739">
    <property type="component" value="Unassembled WGS sequence"/>
</dbReference>
<keyword evidence="1" id="KW-0472">Membrane</keyword>
<dbReference type="STRING" id="1792845.BC343_29895"/>
<keyword evidence="1" id="KW-0812">Transmembrane</keyword>
<evidence type="ECO:0000256" key="1">
    <source>
        <dbReference type="SAM" id="Phobius"/>
    </source>
</evidence>
<feature type="transmembrane region" description="Helical" evidence="1">
    <location>
        <begin position="14"/>
        <end position="33"/>
    </location>
</feature>
<comment type="caution">
    <text evidence="2">The sequence shown here is derived from an EMBL/GenBank/DDBJ whole genome shotgun (WGS) entry which is preliminary data.</text>
</comment>
<sequence length="77" mass="8448">MKNPFKKQDNSNKLIAGLALGAVFAGVITYLYIKKKAVIDAEAAELKEHAQDYLKAKAKRIKKLKSDVSELADSIKG</sequence>
<reference evidence="2 3" key="1">
    <citation type="submission" date="2016-07" db="EMBL/GenBank/DDBJ databases">
        <title>Genomic analysis of zinc-resistant bacterium Mucilaginibacter pedocola TBZ30.</title>
        <authorList>
            <person name="Huang J."/>
            <person name="Tang J."/>
        </authorList>
    </citation>
    <scope>NUCLEOTIDE SEQUENCE [LARGE SCALE GENOMIC DNA]</scope>
    <source>
        <strain evidence="2 3">TBZ30</strain>
    </source>
</reference>
<evidence type="ECO:0000313" key="3">
    <source>
        <dbReference type="Proteomes" id="UP000189739"/>
    </source>
</evidence>
<gene>
    <name evidence="2" type="ORF">BC343_29895</name>
</gene>
<dbReference type="AlphaFoldDB" id="A0A1S9PDS9"/>
<accession>A0A1S9PDS9</accession>
<keyword evidence="3" id="KW-1185">Reference proteome</keyword>
<proteinExistence type="predicted"/>